<accession>A0A5N6LV52</accession>
<dbReference type="EMBL" id="SZYD01000018">
    <property type="protein sequence ID" value="KAD2805427.1"/>
    <property type="molecule type" value="Genomic_DNA"/>
</dbReference>
<protein>
    <submittedName>
        <fullName evidence="2">Uncharacterized protein</fullName>
    </submittedName>
</protein>
<name>A0A5N6LV52_9ASTR</name>
<proteinExistence type="predicted"/>
<dbReference type="Proteomes" id="UP000326396">
    <property type="component" value="Linkage Group LG8"/>
</dbReference>
<evidence type="ECO:0000313" key="2">
    <source>
        <dbReference type="EMBL" id="KAD2805427.1"/>
    </source>
</evidence>
<reference evidence="2 3" key="1">
    <citation type="submission" date="2019-05" db="EMBL/GenBank/DDBJ databases">
        <title>Mikania micrantha, genome provides insights into the molecular mechanism of rapid growth.</title>
        <authorList>
            <person name="Liu B."/>
        </authorList>
    </citation>
    <scope>NUCLEOTIDE SEQUENCE [LARGE SCALE GENOMIC DNA]</scope>
    <source>
        <strain evidence="2">NLD-2019</strain>
        <tissue evidence="2">Leaf</tissue>
    </source>
</reference>
<feature type="region of interest" description="Disordered" evidence="1">
    <location>
        <begin position="1"/>
        <end position="25"/>
    </location>
</feature>
<comment type="caution">
    <text evidence="2">The sequence shown here is derived from an EMBL/GenBank/DDBJ whole genome shotgun (WGS) entry which is preliminary data.</text>
</comment>
<evidence type="ECO:0000313" key="3">
    <source>
        <dbReference type="Proteomes" id="UP000326396"/>
    </source>
</evidence>
<keyword evidence="3" id="KW-1185">Reference proteome</keyword>
<dbReference type="AlphaFoldDB" id="A0A5N6LV52"/>
<gene>
    <name evidence="2" type="ORF">E3N88_38804</name>
</gene>
<evidence type="ECO:0000256" key="1">
    <source>
        <dbReference type="SAM" id="MobiDB-lite"/>
    </source>
</evidence>
<sequence length="112" mass="12727">MKVDSSRYAMVPRQEASQYAKQTGSRDSRITSLYAMMNFDRPPRCLLAGASFRRREHTKTGNCTTRKGRDFSGCDTVRMEAVIRMEDPFSVTFPCGLLIRPWAESPHSSSRS</sequence>
<organism evidence="2 3">
    <name type="scientific">Mikania micrantha</name>
    <name type="common">bitter vine</name>
    <dbReference type="NCBI Taxonomy" id="192012"/>
    <lineage>
        <taxon>Eukaryota</taxon>
        <taxon>Viridiplantae</taxon>
        <taxon>Streptophyta</taxon>
        <taxon>Embryophyta</taxon>
        <taxon>Tracheophyta</taxon>
        <taxon>Spermatophyta</taxon>
        <taxon>Magnoliopsida</taxon>
        <taxon>eudicotyledons</taxon>
        <taxon>Gunneridae</taxon>
        <taxon>Pentapetalae</taxon>
        <taxon>asterids</taxon>
        <taxon>campanulids</taxon>
        <taxon>Asterales</taxon>
        <taxon>Asteraceae</taxon>
        <taxon>Asteroideae</taxon>
        <taxon>Heliantheae alliance</taxon>
        <taxon>Eupatorieae</taxon>
        <taxon>Mikania</taxon>
    </lineage>
</organism>